<dbReference type="PIRSF" id="PIRSF036893">
    <property type="entry name" value="Lipocalin_ApoD"/>
    <property type="match status" value="1"/>
</dbReference>
<dbReference type="InterPro" id="IPR000566">
    <property type="entry name" value="Lipocln_cytosolic_FA-bd_dom"/>
</dbReference>
<dbReference type="PROSITE" id="PS51257">
    <property type="entry name" value="PROKAR_LIPOPROTEIN"/>
    <property type="match status" value="1"/>
</dbReference>
<comment type="similarity">
    <text evidence="1 2">Belongs to the calycin superfamily. Lipocalin family.</text>
</comment>
<evidence type="ECO:0000256" key="2">
    <source>
        <dbReference type="PIRNR" id="PIRNR036893"/>
    </source>
</evidence>
<feature type="signal peptide" evidence="2">
    <location>
        <begin position="1"/>
        <end position="19"/>
    </location>
</feature>
<keyword evidence="2" id="KW-0449">Lipoprotein</keyword>
<keyword evidence="5" id="KW-1185">Reference proteome</keyword>
<dbReference type="Pfam" id="PF08212">
    <property type="entry name" value="Lipocalin_2"/>
    <property type="match status" value="1"/>
</dbReference>
<organism evidence="4 5">
    <name type="scientific">Phenylobacterium conjunctum</name>
    <dbReference type="NCBI Taxonomy" id="1298959"/>
    <lineage>
        <taxon>Bacteria</taxon>
        <taxon>Pseudomonadati</taxon>
        <taxon>Pseudomonadota</taxon>
        <taxon>Alphaproteobacteria</taxon>
        <taxon>Caulobacterales</taxon>
        <taxon>Caulobacteraceae</taxon>
        <taxon>Phenylobacterium</taxon>
    </lineage>
</organism>
<evidence type="ECO:0000256" key="1">
    <source>
        <dbReference type="ARBA" id="ARBA00006889"/>
    </source>
</evidence>
<comment type="subcellular location">
    <subcellularLocation>
        <location evidence="2">Cell outer membrane</location>
    </subcellularLocation>
</comment>
<name>A0ABW3T2N4_9CAUL</name>
<dbReference type="Proteomes" id="UP001597216">
    <property type="component" value="Unassembled WGS sequence"/>
</dbReference>
<comment type="subunit">
    <text evidence="2">Homodimer.</text>
</comment>
<feature type="domain" description="Lipocalin/cytosolic fatty-acid binding" evidence="3">
    <location>
        <begin position="35"/>
        <end position="173"/>
    </location>
</feature>
<dbReference type="EMBL" id="JBHTLQ010000027">
    <property type="protein sequence ID" value="MFD1191407.1"/>
    <property type="molecule type" value="Genomic_DNA"/>
</dbReference>
<gene>
    <name evidence="4" type="ORF">ACFQ27_12530</name>
</gene>
<dbReference type="PANTHER" id="PTHR10612:SF34">
    <property type="entry name" value="APOLIPOPROTEIN D"/>
    <property type="match status" value="1"/>
</dbReference>
<evidence type="ECO:0000313" key="5">
    <source>
        <dbReference type="Proteomes" id="UP001597216"/>
    </source>
</evidence>
<protein>
    <recommendedName>
        <fullName evidence="2">Outer membrane lipoprotein Blc</fullName>
    </recommendedName>
</protein>
<dbReference type="PRINTS" id="PR01171">
    <property type="entry name" value="BCTLIPOCALIN"/>
</dbReference>
<dbReference type="InterPro" id="IPR012674">
    <property type="entry name" value="Calycin"/>
</dbReference>
<dbReference type="PANTHER" id="PTHR10612">
    <property type="entry name" value="APOLIPOPROTEIN D"/>
    <property type="match status" value="1"/>
</dbReference>
<evidence type="ECO:0000259" key="3">
    <source>
        <dbReference type="Pfam" id="PF08212"/>
    </source>
</evidence>
<dbReference type="RefSeq" id="WP_377353829.1">
    <property type="nucleotide sequence ID" value="NZ_JBHTLQ010000027.1"/>
</dbReference>
<accession>A0ABW3T2N4</accession>
<dbReference type="SUPFAM" id="SSF50814">
    <property type="entry name" value="Lipocalins"/>
    <property type="match status" value="1"/>
</dbReference>
<dbReference type="InterPro" id="IPR022271">
    <property type="entry name" value="Lipocalin_ApoD"/>
</dbReference>
<sequence length="174" mass="19413">MRQLLLPLLIATAGLSACAAMPVGNPKVPEPAQRVELDRYLGTWREFARYENRFERDCVNVTATYGQRPDGKLSVLNACERGGKSTVAKGVARLTGDDKGAKLEVSFFGPFYADYWVLDRAPDYSWSIVGEPSGRYLWILTRQARPDAQTREDLVARVKALGYDTSLLHFTAQP</sequence>
<evidence type="ECO:0000313" key="4">
    <source>
        <dbReference type="EMBL" id="MFD1191407.1"/>
    </source>
</evidence>
<keyword evidence="2" id="KW-0472">Membrane</keyword>
<keyword evidence="2" id="KW-0732">Signal</keyword>
<dbReference type="Gene3D" id="2.40.128.20">
    <property type="match status" value="1"/>
</dbReference>
<keyword evidence="2" id="KW-0446">Lipid-binding</keyword>
<comment type="function">
    <text evidence="2">Involved in the storage or transport of lipids necessary for membrane maintenance under stressful conditions. Displays a binding preference for lysophospholipids.</text>
</comment>
<keyword evidence="2" id="KW-0998">Cell outer membrane</keyword>
<proteinExistence type="inferred from homology"/>
<dbReference type="CDD" id="cd19438">
    <property type="entry name" value="lipocalin_Blc-like"/>
    <property type="match status" value="1"/>
</dbReference>
<dbReference type="InterPro" id="IPR002446">
    <property type="entry name" value="Lipocalin_bac"/>
</dbReference>
<dbReference type="InterPro" id="IPR047202">
    <property type="entry name" value="Lipocalin_Blc-like_dom"/>
</dbReference>
<reference evidence="5" key="1">
    <citation type="journal article" date="2019" name="Int. J. Syst. Evol. Microbiol.">
        <title>The Global Catalogue of Microorganisms (GCM) 10K type strain sequencing project: providing services to taxonomists for standard genome sequencing and annotation.</title>
        <authorList>
            <consortium name="The Broad Institute Genomics Platform"/>
            <consortium name="The Broad Institute Genome Sequencing Center for Infectious Disease"/>
            <person name="Wu L."/>
            <person name="Ma J."/>
        </authorList>
    </citation>
    <scope>NUCLEOTIDE SEQUENCE [LARGE SCALE GENOMIC DNA]</scope>
    <source>
        <strain evidence="5">CCUG 55074</strain>
    </source>
</reference>
<comment type="caution">
    <text evidence="4">The sequence shown here is derived from an EMBL/GenBank/DDBJ whole genome shotgun (WGS) entry which is preliminary data.</text>
</comment>
<feature type="chain" id="PRO_5045016166" description="Outer membrane lipoprotein Blc" evidence="2">
    <location>
        <begin position="20"/>
        <end position="174"/>
    </location>
</feature>